<dbReference type="InterPro" id="IPR000847">
    <property type="entry name" value="LysR_HTH_N"/>
</dbReference>
<evidence type="ECO:0000313" key="6">
    <source>
        <dbReference type="EMBL" id="KFN44092.1"/>
    </source>
</evidence>
<dbReference type="Gene3D" id="3.40.190.10">
    <property type="entry name" value="Periplasmic binding protein-like II"/>
    <property type="match status" value="2"/>
</dbReference>
<dbReference type="Gene3D" id="1.10.10.10">
    <property type="entry name" value="Winged helix-like DNA-binding domain superfamily/Winged helix DNA-binding domain"/>
    <property type="match status" value="1"/>
</dbReference>
<dbReference type="FunFam" id="1.10.10.10:FF:000001">
    <property type="entry name" value="LysR family transcriptional regulator"/>
    <property type="match status" value="1"/>
</dbReference>
<keyword evidence="2" id="KW-0805">Transcription regulation</keyword>
<dbReference type="RefSeq" id="WP_022969403.1">
    <property type="nucleotide sequence ID" value="NZ_ATVD01000003.1"/>
</dbReference>
<comment type="caution">
    <text evidence="6">The sequence shown here is derived from an EMBL/GenBank/DDBJ whole genome shotgun (WGS) entry which is preliminary data.</text>
</comment>
<dbReference type="GO" id="GO:0003700">
    <property type="term" value="F:DNA-binding transcription factor activity"/>
    <property type="evidence" value="ECO:0007669"/>
    <property type="project" value="InterPro"/>
</dbReference>
<comment type="similarity">
    <text evidence="1">Belongs to the LysR transcriptional regulatory family.</text>
</comment>
<dbReference type="SUPFAM" id="SSF46785">
    <property type="entry name" value="Winged helix' DNA-binding domain"/>
    <property type="match status" value="1"/>
</dbReference>
<gene>
    <name evidence="6" type="ORF">N789_06660</name>
</gene>
<reference evidence="6 7" key="1">
    <citation type="submission" date="2013-09" db="EMBL/GenBank/DDBJ databases">
        <title>Genome sequencing of Arenimonas oryziterrae.</title>
        <authorList>
            <person name="Chen F."/>
            <person name="Wang G."/>
        </authorList>
    </citation>
    <scope>NUCLEOTIDE SEQUENCE [LARGE SCALE GENOMIC DNA]</scope>
    <source>
        <strain evidence="6 7">YC6267</strain>
    </source>
</reference>
<evidence type="ECO:0000256" key="2">
    <source>
        <dbReference type="ARBA" id="ARBA00023015"/>
    </source>
</evidence>
<dbReference type="PANTHER" id="PTHR30126:SF6">
    <property type="entry name" value="HTH-TYPE TRANSCRIPTIONAL REGULATOR CYSB-RELATED"/>
    <property type="match status" value="1"/>
</dbReference>
<dbReference type="Pfam" id="PF03466">
    <property type="entry name" value="LysR_substrate"/>
    <property type="match status" value="1"/>
</dbReference>
<dbReference type="OrthoDB" id="5297026at2"/>
<keyword evidence="4" id="KW-0804">Transcription</keyword>
<keyword evidence="7" id="KW-1185">Reference proteome</keyword>
<dbReference type="SUPFAM" id="SSF53850">
    <property type="entry name" value="Periplasmic binding protein-like II"/>
    <property type="match status" value="1"/>
</dbReference>
<dbReference type="EMBL" id="AVCI01000003">
    <property type="protein sequence ID" value="KFN44092.1"/>
    <property type="molecule type" value="Genomic_DNA"/>
</dbReference>
<feature type="domain" description="HTH lysR-type" evidence="5">
    <location>
        <begin position="1"/>
        <end position="59"/>
    </location>
</feature>
<dbReference type="PRINTS" id="PR00039">
    <property type="entry name" value="HTHLYSR"/>
</dbReference>
<organism evidence="6 7">
    <name type="scientific">Arenimonas oryziterrae DSM 21050 = YC6267</name>
    <dbReference type="NCBI Taxonomy" id="1121015"/>
    <lineage>
        <taxon>Bacteria</taxon>
        <taxon>Pseudomonadati</taxon>
        <taxon>Pseudomonadota</taxon>
        <taxon>Gammaproteobacteria</taxon>
        <taxon>Lysobacterales</taxon>
        <taxon>Lysobacteraceae</taxon>
        <taxon>Arenimonas</taxon>
    </lineage>
</organism>
<keyword evidence="3" id="KW-0238">DNA-binding</keyword>
<evidence type="ECO:0000313" key="7">
    <source>
        <dbReference type="Proteomes" id="UP000029385"/>
    </source>
</evidence>
<dbReference type="Proteomes" id="UP000029385">
    <property type="component" value="Unassembled WGS sequence"/>
</dbReference>
<dbReference type="AlphaFoldDB" id="A0A091AXS7"/>
<dbReference type="STRING" id="1121015.GCA_000420545_01786"/>
<dbReference type="PROSITE" id="PS50931">
    <property type="entry name" value="HTH_LYSR"/>
    <property type="match status" value="1"/>
</dbReference>
<dbReference type="InterPro" id="IPR036390">
    <property type="entry name" value="WH_DNA-bd_sf"/>
</dbReference>
<dbReference type="InterPro" id="IPR005119">
    <property type="entry name" value="LysR_subst-bd"/>
</dbReference>
<evidence type="ECO:0000259" key="5">
    <source>
        <dbReference type="PROSITE" id="PS50931"/>
    </source>
</evidence>
<name>A0A091AXS7_9GAMM</name>
<evidence type="ECO:0000256" key="3">
    <source>
        <dbReference type="ARBA" id="ARBA00023125"/>
    </source>
</evidence>
<evidence type="ECO:0000256" key="4">
    <source>
        <dbReference type="ARBA" id="ARBA00023163"/>
    </source>
</evidence>
<sequence length="329" mass="35845">MTLTQLRYLVAIADSGLNITLAAAKVHATQPGLSKQLKQLEDELGFILFTRRARSLEAITPAGQQVIVHARNLLAEASNIRALAANLRRDTQGELHIATTHTQARYALPIALAALNRNFPQVAVHLTPGGDSESLARLARGEAEIAIVSTAGAAPAADLALPIYRWERVVLVPRGHALAALGRRLTLADLAQYPLVSYESSREPESSLRRAFVAAGLEPSLAVTARDADLIKTYVRAGFGVGILAEMAVTPDDVDLVVLPAEDLLPTCTTWLLLRRDRVLRDYTQALITTLLPQLHARDLRSAIEDGEPLLIDPVQWPRWRFPQVNAEA</sequence>
<dbReference type="InterPro" id="IPR036388">
    <property type="entry name" value="WH-like_DNA-bd_sf"/>
</dbReference>
<accession>A0A091AXS7</accession>
<dbReference type="GO" id="GO:0019344">
    <property type="term" value="P:cysteine biosynthetic process"/>
    <property type="evidence" value="ECO:0007669"/>
    <property type="project" value="TreeGrafter"/>
</dbReference>
<protein>
    <recommendedName>
        <fullName evidence="5">HTH lysR-type domain-containing protein</fullName>
    </recommendedName>
</protein>
<dbReference type="PATRIC" id="fig|1121015.4.peg.822"/>
<evidence type="ECO:0000256" key="1">
    <source>
        <dbReference type="ARBA" id="ARBA00009437"/>
    </source>
</evidence>
<dbReference type="GO" id="GO:0000976">
    <property type="term" value="F:transcription cis-regulatory region binding"/>
    <property type="evidence" value="ECO:0007669"/>
    <property type="project" value="TreeGrafter"/>
</dbReference>
<dbReference type="PANTHER" id="PTHR30126">
    <property type="entry name" value="HTH-TYPE TRANSCRIPTIONAL REGULATOR"/>
    <property type="match status" value="1"/>
</dbReference>
<dbReference type="eggNOG" id="COG0583">
    <property type="taxonomic scope" value="Bacteria"/>
</dbReference>
<proteinExistence type="inferred from homology"/>
<dbReference type="Pfam" id="PF00126">
    <property type="entry name" value="HTH_1"/>
    <property type="match status" value="1"/>
</dbReference>